<evidence type="ECO:0000313" key="1">
    <source>
        <dbReference type="EMBL" id="RXZ48648.1"/>
    </source>
</evidence>
<dbReference type="OrthoDB" id="9808492at2"/>
<comment type="caution">
    <text evidence="1">The sequence shown here is derived from an EMBL/GenBank/DDBJ whole genome shotgun (WGS) entry which is preliminary data.</text>
</comment>
<protein>
    <submittedName>
        <fullName evidence="1">SIR2 family protein</fullName>
    </submittedName>
</protein>
<proteinExistence type="predicted"/>
<sequence>MCPADPTAVAADLTILSDAQLLQESSPHDYINSIAALERAVFDDSRPFAFLLGAGCSTSVPGIAGPLVPDIAGLTKQVAGQLNQTHPKLLVLNDMLIADGVVQPTLEDWLTRLRILASISGGESIRGINSSEIDALEVALVEHISKAVNVDLPEDGGGYDAVSRWAGSFDRKYPLEVFSLNYDLLVEQSFERHRVAYFDGFLGSHEPFLDIRAMEDDVLPTRWARLWKMHGSVNWANIDGRVVRRSGHVIGSGAGSLIHPSHLKYDQSRRMPYLAMQDRLRTFLRRTGALLVVAGYSFADEHINEILIESLSGNASAVSFGLLYGPLGNYPHAVKIAKRTPNLRLMAADEAVIGGAQGAWQAVDEVFRLPPEQLGDFSSMRKLLRLGREDEDHA</sequence>
<name>A0A4Q2JRG2_9MICO</name>
<dbReference type="EMBL" id="SDPO01000002">
    <property type="protein sequence ID" value="RXZ48648.1"/>
    <property type="molecule type" value="Genomic_DNA"/>
</dbReference>
<accession>A0A4Q2JRG2</accession>
<keyword evidence="2" id="KW-1185">Reference proteome</keyword>
<dbReference type="RefSeq" id="WP_129230984.1">
    <property type="nucleotide sequence ID" value="NZ_SDPO01000002.1"/>
</dbReference>
<dbReference type="Proteomes" id="UP000292935">
    <property type="component" value="Unassembled WGS sequence"/>
</dbReference>
<organism evidence="1 2">
    <name type="scientific">Agromyces fucosus</name>
    <dbReference type="NCBI Taxonomy" id="41985"/>
    <lineage>
        <taxon>Bacteria</taxon>
        <taxon>Bacillati</taxon>
        <taxon>Actinomycetota</taxon>
        <taxon>Actinomycetes</taxon>
        <taxon>Micrococcales</taxon>
        <taxon>Microbacteriaceae</taxon>
        <taxon>Agromyces</taxon>
    </lineage>
</organism>
<evidence type="ECO:0000313" key="2">
    <source>
        <dbReference type="Proteomes" id="UP000292935"/>
    </source>
</evidence>
<dbReference type="AlphaFoldDB" id="A0A4Q2JRG2"/>
<dbReference type="Pfam" id="PF13289">
    <property type="entry name" value="SIR2_2"/>
    <property type="match status" value="1"/>
</dbReference>
<gene>
    <name evidence="1" type="ORF">ESP57_06520</name>
</gene>
<reference evidence="1 2" key="1">
    <citation type="submission" date="2019-01" db="EMBL/GenBank/DDBJ databases">
        <authorList>
            <person name="Li J."/>
        </authorList>
    </citation>
    <scope>NUCLEOTIDE SEQUENCE [LARGE SCALE GENOMIC DNA]</scope>
    <source>
        <strain evidence="1 2">CCUG 35506</strain>
    </source>
</reference>